<dbReference type="GO" id="GO:0008270">
    <property type="term" value="F:zinc ion binding"/>
    <property type="evidence" value="ECO:0007669"/>
    <property type="project" value="UniProtKB-UniRule"/>
</dbReference>
<sequence length="553" mass="61918">MEDASAMEEVWQVDKCGGREVVLGLSFERNPKDAVNVLIEVLVLETCLDLVDFVVGSKLQLVSPTQLYSRGGCLYIDCPMEEMFMFGAGSSASFSGAKLICLVCQKQYSQYTCPRCNTQYCSLECYKRHSLCCTESFMRENVVNDLHQIQSNDETKRKMLEILKRVHSEYDVNSGGEEGNAYDVNHDDEGKFKRTPFGFVCNCHLNSKRQVFEDDDDKDEDEDNKEENEEKEEVVEEGEEEEEEEGEDLVLSEETVQKILADNELTLEDLSFDEAKKFKRAVASGELSKLILPWEPWWKRPSAGSISLGPRGNQLIQPLCVEGADEPSSNSMEASISEMPTGPETPLPPLQQLSRANPSPLLAIHLIDVIYSYCFILRLYNGDWHFDPVGATTVVLTTSSVLSNVGRPETVSQALASCLEQTCSPAFRHFGGFKLGLILIDDIIQILSLGVNCIICLLCDLRRLVLAGEDSLKSEKIGKLTRTERSRKLNGVEKKVYFLMCWVHEQPEETWSSLASLVEVEKASLSTLSQHGGGKHTVDRIGGSKERVFIEEV</sequence>
<dbReference type="Gene3D" id="3.30.60.190">
    <property type="match status" value="1"/>
</dbReference>
<dbReference type="Pfam" id="PF04925">
    <property type="entry name" value="SHQ1"/>
    <property type="match status" value="1"/>
</dbReference>
<dbReference type="SUPFAM" id="SSF144232">
    <property type="entry name" value="HIT/MYND zinc finger-like"/>
    <property type="match status" value="1"/>
</dbReference>
<dbReference type="InterPro" id="IPR007009">
    <property type="entry name" value="Shq1_C"/>
</dbReference>
<dbReference type="InterPro" id="IPR007529">
    <property type="entry name" value="Znf_HIT"/>
</dbReference>
<keyword evidence="5" id="KW-1185">Reference proteome</keyword>
<feature type="domain" description="HIT-type" evidence="3">
    <location>
        <begin position="101"/>
        <end position="132"/>
    </location>
</feature>
<dbReference type="OrthoDB" id="1926781at2759"/>
<feature type="region of interest" description="Disordered" evidence="2">
    <location>
        <begin position="212"/>
        <end position="250"/>
    </location>
</feature>
<reference evidence="4 5" key="1">
    <citation type="journal article" date="2020" name="Nat. Food">
        <title>A phased Vanilla planifolia genome enables genetic improvement of flavour and production.</title>
        <authorList>
            <person name="Hasing T."/>
            <person name="Tang H."/>
            <person name="Brym M."/>
            <person name="Khazi F."/>
            <person name="Huang T."/>
            <person name="Chambers A.H."/>
        </authorList>
    </citation>
    <scope>NUCLEOTIDE SEQUENCE [LARGE SCALE GENOMIC DNA]</scope>
    <source>
        <tissue evidence="4">Leaf</tissue>
    </source>
</reference>
<accession>A0A835PTX5</accession>
<dbReference type="InterPro" id="IPR039646">
    <property type="entry name" value="ZNHIT2"/>
</dbReference>
<dbReference type="PANTHER" id="PTHR15555">
    <property type="entry name" value="ZINC FINGER HIT DOMAIN CONTAINING PROTEIN 2 PROTEIN FON -RELATED"/>
    <property type="match status" value="1"/>
</dbReference>
<gene>
    <name evidence="4" type="ORF">HPP92_022360</name>
</gene>
<feature type="compositionally biased region" description="Acidic residues" evidence="2">
    <location>
        <begin position="213"/>
        <end position="250"/>
    </location>
</feature>
<dbReference type="PROSITE" id="PS51083">
    <property type="entry name" value="ZF_HIT"/>
    <property type="match status" value="1"/>
</dbReference>
<keyword evidence="1" id="KW-0862">Zinc</keyword>
<evidence type="ECO:0000256" key="2">
    <source>
        <dbReference type="SAM" id="MobiDB-lite"/>
    </source>
</evidence>
<dbReference type="Proteomes" id="UP000636800">
    <property type="component" value="Chromosome 12"/>
</dbReference>
<keyword evidence="1" id="KW-0863">Zinc-finger</keyword>
<feature type="region of interest" description="Disordered" evidence="2">
    <location>
        <begin position="324"/>
        <end position="343"/>
    </location>
</feature>
<organism evidence="4 5">
    <name type="scientific">Vanilla planifolia</name>
    <name type="common">Vanilla</name>
    <dbReference type="NCBI Taxonomy" id="51239"/>
    <lineage>
        <taxon>Eukaryota</taxon>
        <taxon>Viridiplantae</taxon>
        <taxon>Streptophyta</taxon>
        <taxon>Embryophyta</taxon>
        <taxon>Tracheophyta</taxon>
        <taxon>Spermatophyta</taxon>
        <taxon>Magnoliopsida</taxon>
        <taxon>Liliopsida</taxon>
        <taxon>Asparagales</taxon>
        <taxon>Orchidaceae</taxon>
        <taxon>Vanilloideae</taxon>
        <taxon>Vanilleae</taxon>
        <taxon>Vanilla</taxon>
    </lineage>
</organism>
<evidence type="ECO:0000256" key="1">
    <source>
        <dbReference type="PROSITE-ProRule" id="PRU00453"/>
    </source>
</evidence>
<dbReference type="EMBL" id="JADCNL010000012">
    <property type="protein sequence ID" value="KAG0457203.1"/>
    <property type="molecule type" value="Genomic_DNA"/>
</dbReference>
<keyword evidence="1" id="KW-0479">Metal-binding</keyword>
<dbReference type="AlphaFoldDB" id="A0A835PTX5"/>
<evidence type="ECO:0000313" key="4">
    <source>
        <dbReference type="EMBL" id="KAG0457203.1"/>
    </source>
</evidence>
<dbReference type="CDD" id="cd23024">
    <property type="entry name" value="zf-HIT_ZNHIT2-3"/>
    <property type="match status" value="1"/>
</dbReference>
<dbReference type="PANTHER" id="PTHR15555:SF0">
    <property type="entry name" value="ZINC FINGER HIT DOMAIN-CONTAINING PROTEIN 2"/>
    <property type="match status" value="1"/>
</dbReference>
<dbReference type="Pfam" id="PF04438">
    <property type="entry name" value="zf-HIT"/>
    <property type="match status" value="1"/>
</dbReference>
<protein>
    <recommendedName>
        <fullName evidence="3">HIT-type domain-containing protein</fullName>
    </recommendedName>
</protein>
<name>A0A835PTX5_VANPL</name>
<proteinExistence type="predicted"/>
<comment type="caution">
    <text evidence="4">The sequence shown here is derived from an EMBL/GenBank/DDBJ whole genome shotgun (WGS) entry which is preliminary data.</text>
</comment>
<evidence type="ECO:0000259" key="3">
    <source>
        <dbReference type="PROSITE" id="PS51083"/>
    </source>
</evidence>
<evidence type="ECO:0000313" key="5">
    <source>
        <dbReference type="Proteomes" id="UP000636800"/>
    </source>
</evidence>